<evidence type="ECO:0000313" key="4">
    <source>
        <dbReference type="Proteomes" id="UP000176493"/>
    </source>
</evidence>
<evidence type="ECO:0008006" key="5">
    <source>
        <dbReference type="Google" id="ProtNLM"/>
    </source>
</evidence>
<name>A0A1G2MAH9_9BACT</name>
<evidence type="ECO:0000256" key="1">
    <source>
        <dbReference type="SAM" id="Phobius"/>
    </source>
</evidence>
<dbReference type="EMBL" id="MHRJ01000055">
    <property type="protein sequence ID" value="OHA20935.1"/>
    <property type="molecule type" value="Genomic_DNA"/>
</dbReference>
<sequence>MLKKSLITAVIALSPLLAVAASINLGDYFLKGAENAPGDVYAAGETIVFAGSVSGDALAAGRTIFSQSRISNDVFFAGGTVRVEGAVGDDVRVLGRRVEIDGIIAGDVVIVGSRVLIKPTAVIGGSLYAVTGEIEVRGTVQGGGKIMSSKFLLSGAIENDLELWGGAIFKEPARIGGDFIHHARGKWEPPTHVAITGRVIAGEWRKGSVAMQQSSFWGLFFLKALMMLSLGFLLFLLARGRTEKVLLETLPNFWTRALRGFLIFLLLPLGTLIFLLSVVGIPIALMLGSLLLLLFLLSWAGAGILLGAWCERAFFKRSAFPLSYRPVLLGTLLLSVVSLIPFVGPVIHGMLLLSVAGSLGTIFFRSLRALGA</sequence>
<protein>
    <recommendedName>
        <fullName evidence="5">Polymer-forming cytoskeletal protein</fullName>
    </recommendedName>
</protein>
<feature type="transmembrane region" description="Helical" evidence="1">
    <location>
        <begin position="258"/>
        <end position="284"/>
    </location>
</feature>
<proteinExistence type="predicted"/>
<gene>
    <name evidence="3" type="ORF">A2W52_00870</name>
</gene>
<feature type="transmembrane region" description="Helical" evidence="1">
    <location>
        <begin position="322"/>
        <end position="340"/>
    </location>
</feature>
<evidence type="ECO:0000256" key="2">
    <source>
        <dbReference type="SAM" id="SignalP"/>
    </source>
</evidence>
<dbReference type="AlphaFoldDB" id="A0A1G2MAH9"/>
<keyword evidence="2" id="KW-0732">Signal</keyword>
<reference evidence="3 4" key="1">
    <citation type="journal article" date="2016" name="Nat. Commun.">
        <title>Thousands of microbial genomes shed light on interconnected biogeochemical processes in an aquifer system.</title>
        <authorList>
            <person name="Anantharaman K."/>
            <person name="Brown C.T."/>
            <person name="Hug L.A."/>
            <person name="Sharon I."/>
            <person name="Castelle C.J."/>
            <person name="Probst A.J."/>
            <person name="Thomas B.C."/>
            <person name="Singh A."/>
            <person name="Wilkins M.J."/>
            <person name="Karaoz U."/>
            <person name="Brodie E.L."/>
            <person name="Williams K.H."/>
            <person name="Hubbard S.S."/>
            <person name="Banfield J.F."/>
        </authorList>
    </citation>
    <scope>NUCLEOTIDE SEQUENCE [LARGE SCALE GENOMIC DNA]</scope>
</reference>
<feature type="chain" id="PRO_5009583642" description="Polymer-forming cytoskeletal protein" evidence="2">
    <location>
        <begin position="21"/>
        <end position="372"/>
    </location>
</feature>
<feature type="transmembrane region" description="Helical" evidence="1">
    <location>
        <begin position="346"/>
        <end position="364"/>
    </location>
</feature>
<keyword evidence="1" id="KW-0812">Transmembrane</keyword>
<accession>A0A1G2MAH9</accession>
<comment type="caution">
    <text evidence="3">The sequence shown here is derived from an EMBL/GenBank/DDBJ whole genome shotgun (WGS) entry which is preliminary data.</text>
</comment>
<dbReference type="Proteomes" id="UP000176493">
    <property type="component" value="Unassembled WGS sequence"/>
</dbReference>
<feature type="transmembrane region" description="Helical" evidence="1">
    <location>
        <begin position="216"/>
        <end position="237"/>
    </location>
</feature>
<feature type="transmembrane region" description="Helical" evidence="1">
    <location>
        <begin position="290"/>
        <end position="310"/>
    </location>
</feature>
<feature type="signal peptide" evidence="2">
    <location>
        <begin position="1"/>
        <end position="20"/>
    </location>
</feature>
<evidence type="ECO:0000313" key="3">
    <source>
        <dbReference type="EMBL" id="OHA20935.1"/>
    </source>
</evidence>
<organism evidence="3 4">
    <name type="scientific">Candidatus Taylorbacteria bacterium RIFCSPHIGHO2_02_49_25</name>
    <dbReference type="NCBI Taxonomy" id="1802305"/>
    <lineage>
        <taxon>Bacteria</taxon>
        <taxon>Candidatus Tayloriibacteriota</taxon>
    </lineage>
</organism>
<keyword evidence="1" id="KW-0472">Membrane</keyword>
<keyword evidence="1" id="KW-1133">Transmembrane helix</keyword>